<dbReference type="PANTHER" id="PTHR43285:SF2">
    <property type="entry name" value="ANTHRANILATE PHOSPHORIBOSYLTRANSFERASE"/>
    <property type="match status" value="1"/>
</dbReference>
<gene>
    <name evidence="9" type="primary">trpD</name>
    <name evidence="12" type="ORF">SAMN05444487_104210</name>
</gene>
<feature type="binding site" evidence="9">
    <location>
        <position position="92"/>
    </location>
    <ligand>
        <name>Mg(2+)</name>
        <dbReference type="ChEBI" id="CHEBI:18420"/>
        <label>1</label>
    </ligand>
</feature>
<evidence type="ECO:0000256" key="5">
    <source>
        <dbReference type="ARBA" id="ARBA00022822"/>
    </source>
</evidence>
<feature type="binding site" evidence="9">
    <location>
        <position position="88"/>
    </location>
    <ligand>
        <name>5-phospho-alpha-D-ribose 1-diphosphate</name>
        <dbReference type="ChEBI" id="CHEBI:58017"/>
    </ligand>
</feature>
<dbReference type="Pfam" id="PF00591">
    <property type="entry name" value="Glycos_transf_3"/>
    <property type="match status" value="1"/>
</dbReference>
<dbReference type="InterPro" id="IPR035902">
    <property type="entry name" value="Nuc_phospho_transferase"/>
</dbReference>
<comment type="caution">
    <text evidence="9">Lacks conserved residue(s) required for the propagation of feature annotation.</text>
</comment>
<keyword evidence="3 9" id="KW-0328">Glycosyltransferase</keyword>
<dbReference type="SUPFAM" id="SSF52418">
    <property type="entry name" value="Nucleoside phosphorylase/phosphoribosyltransferase catalytic domain"/>
    <property type="match status" value="1"/>
</dbReference>
<proteinExistence type="inferred from homology"/>
<dbReference type="EC" id="2.4.2.18" evidence="9"/>
<comment type="similarity">
    <text evidence="8">In the C-terminal section; belongs to the anthranilate phosphoribosyltransferase family.</text>
</comment>
<dbReference type="Pfam" id="PF02885">
    <property type="entry name" value="Glycos_trans_3N"/>
    <property type="match status" value="1"/>
</dbReference>
<evidence type="ECO:0000256" key="7">
    <source>
        <dbReference type="ARBA" id="ARBA00052328"/>
    </source>
</evidence>
<dbReference type="InterPro" id="IPR005940">
    <property type="entry name" value="Anthranilate_Pribosyl_Tfrase"/>
</dbReference>
<sequence length="345" mass="36686">MIQQYLATLVDGNNLTQDESSQLMRAMMDGEISPAQAGAVLTTLRMKGETVNELAGLAKVMREKALRLPSMDPAAVDICGTGGDGGRTFNISTAAAIVAAATGVKVAKHGNRAVSSKSGSADVLEALGVDIQQDENTATRALKEQGICFLFAPLFHQAMKNVMPIRRELGFRTCFNLLGPLANPARVTRQLVGVYDSSLTEPVAKVLQLLGIERAMVVAGLDGIDEISVTGETQISELKDGQVKTYSITPEEMELNTTTLAQLSGGDAQQNAQIIHQVFLGEQGPKRDVILANAGAVITIAGHTATIQEGIRLAAEAIDSGMALAKLEQMKMPTLQQREEIHHVS</sequence>
<evidence type="ECO:0000256" key="9">
    <source>
        <dbReference type="HAMAP-Rule" id="MF_00211"/>
    </source>
</evidence>
<dbReference type="Gene3D" id="1.20.970.10">
    <property type="entry name" value="Transferase, Pyrimidine Nucleoside Phosphorylase, Chain C"/>
    <property type="match status" value="1"/>
</dbReference>
<evidence type="ECO:0000259" key="11">
    <source>
        <dbReference type="Pfam" id="PF02885"/>
    </source>
</evidence>
<comment type="pathway">
    <text evidence="1 9">Amino-acid biosynthesis; L-tryptophan biosynthesis; L-tryptophan from chorismate: step 2/5.</text>
</comment>
<feature type="binding site" evidence="9">
    <location>
        <begin position="83"/>
        <end position="84"/>
    </location>
    <ligand>
        <name>5-phospho-alpha-D-ribose 1-diphosphate</name>
        <dbReference type="ChEBI" id="CHEBI:58017"/>
    </ligand>
</feature>
<keyword evidence="9" id="KW-0460">Magnesium</keyword>
<dbReference type="GO" id="GO:0000162">
    <property type="term" value="P:L-tryptophan biosynthetic process"/>
    <property type="evidence" value="ECO:0007669"/>
    <property type="project" value="UniProtKB-UniRule"/>
</dbReference>
<feature type="binding site" evidence="9">
    <location>
        <position position="80"/>
    </location>
    <ligand>
        <name>5-phospho-alpha-D-ribose 1-diphosphate</name>
        <dbReference type="ChEBI" id="CHEBI:58017"/>
    </ligand>
</feature>
<dbReference type="InterPro" id="IPR000312">
    <property type="entry name" value="Glycosyl_Trfase_fam3"/>
</dbReference>
<feature type="binding site" evidence="9">
    <location>
        <position position="80"/>
    </location>
    <ligand>
        <name>anthranilate</name>
        <dbReference type="ChEBI" id="CHEBI:16567"/>
        <label>1</label>
    </ligand>
</feature>
<feature type="binding site" evidence="9">
    <location>
        <position position="226"/>
    </location>
    <ligand>
        <name>Mg(2+)</name>
        <dbReference type="ChEBI" id="CHEBI:18420"/>
        <label>2</label>
    </ligand>
</feature>
<dbReference type="GO" id="GO:0004048">
    <property type="term" value="F:anthranilate phosphoribosyltransferase activity"/>
    <property type="evidence" value="ECO:0007669"/>
    <property type="project" value="UniProtKB-UniRule"/>
</dbReference>
<comment type="similarity">
    <text evidence="9">Belongs to the anthranilate phosphoribosyltransferase family.</text>
</comment>
<evidence type="ECO:0000313" key="13">
    <source>
        <dbReference type="Proteomes" id="UP000198534"/>
    </source>
</evidence>
<evidence type="ECO:0000256" key="2">
    <source>
        <dbReference type="ARBA" id="ARBA00022605"/>
    </source>
</evidence>
<dbReference type="UniPathway" id="UPA00035">
    <property type="reaction ID" value="UER00041"/>
</dbReference>
<dbReference type="InterPro" id="IPR017459">
    <property type="entry name" value="Glycosyl_Trfase_fam3_N_dom"/>
</dbReference>
<dbReference type="GO" id="GO:0005829">
    <property type="term" value="C:cytosol"/>
    <property type="evidence" value="ECO:0007669"/>
    <property type="project" value="TreeGrafter"/>
</dbReference>
<feature type="binding site" evidence="9">
    <location>
        <begin position="90"/>
        <end position="93"/>
    </location>
    <ligand>
        <name>5-phospho-alpha-D-ribose 1-diphosphate</name>
        <dbReference type="ChEBI" id="CHEBI:58017"/>
    </ligand>
</feature>
<comment type="function">
    <text evidence="9">Catalyzes the transfer of the phosphoribosyl group of 5-phosphorylribose-1-pyrophosphate (PRPP) to anthranilate to yield N-(5'-phosphoribosyl)-anthranilate (PRA).</text>
</comment>
<dbReference type="AlphaFoldDB" id="A0A1H2UST2"/>
<evidence type="ECO:0000256" key="3">
    <source>
        <dbReference type="ARBA" id="ARBA00022676"/>
    </source>
</evidence>
<dbReference type="EMBL" id="FNNQ01000004">
    <property type="protein sequence ID" value="SDW59177.1"/>
    <property type="molecule type" value="Genomic_DNA"/>
</dbReference>
<evidence type="ECO:0000259" key="10">
    <source>
        <dbReference type="Pfam" id="PF00591"/>
    </source>
</evidence>
<dbReference type="FunFam" id="3.40.1030.10:FF:000002">
    <property type="entry name" value="Anthranilate phosphoribosyltransferase"/>
    <property type="match status" value="1"/>
</dbReference>
<feature type="binding site" evidence="9">
    <location>
        <position position="226"/>
    </location>
    <ligand>
        <name>Mg(2+)</name>
        <dbReference type="ChEBI" id="CHEBI:18420"/>
        <label>1</label>
    </ligand>
</feature>
<dbReference type="PANTHER" id="PTHR43285">
    <property type="entry name" value="ANTHRANILATE PHOSPHORIBOSYLTRANSFERASE"/>
    <property type="match status" value="1"/>
</dbReference>
<keyword evidence="13" id="KW-1185">Reference proteome</keyword>
<keyword evidence="6 9" id="KW-0057">Aromatic amino acid biosynthesis</keyword>
<evidence type="ECO:0000256" key="6">
    <source>
        <dbReference type="ARBA" id="ARBA00023141"/>
    </source>
</evidence>
<dbReference type="OrthoDB" id="9806430at2"/>
<dbReference type="HAMAP" id="MF_00211">
    <property type="entry name" value="TrpD"/>
    <property type="match status" value="1"/>
</dbReference>
<dbReference type="Gene3D" id="3.40.1030.10">
    <property type="entry name" value="Nucleoside phosphorylase/phosphoribosyltransferase catalytic domain"/>
    <property type="match status" value="1"/>
</dbReference>
<dbReference type="Proteomes" id="UP000198534">
    <property type="component" value="Unassembled WGS sequence"/>
</dbReference>
<dbReference type="SUPFAM" id="SSF47648">
    <property type="entry name" value="Nucleoside phosphorylase/phosphoribosyltransferase N-terminal domain"/>
    <property type="match status" value="1"/>
</dbReference>
<organism evidence="12 13">
    <name type="scientific">Marininema mesophilum</name>
    <dbReference type="NCBI Taxonomy" id="1048340"/>
    <lineage>
        <taxon>Bacteria</taxon>
        <taxon>Bacillati</taxon>
        <taxon>Bacillota</taxon>
        <taxon>Bacilli</taxon>
        <taxon>Bacillales</taxon>
        <taxon>Thermoactinomycetaceae</taxon>
        <taxon>Marininema</taxon>
    </lineage>
</organism>
<feature type="domain" description="Glycosyl transferase family 3" evidence="10">
    <location>
        <begin position="74"/>
        <end position="324"/>
    </location>
</feature>
<name>A0A1H2UST2_9BACL</name>
<keyword evidence="5 9" id="KW-0822">Tryptophan biosynthesis</keyword>
<keyword evidence="9" id="KW-0479">Metal-binding</keyword>
<evidence type="ECO:0000256" key="8">
    <source>
        <dbReference type="ARBA" id="ARBA00061188"/>
    </source>
</evidence>
<feature type="binding site" evidence="9">
    <location>
        <position position="120"/>
    </location>
    <ligand>
        <name>5-phospho-alpha-D-ribose 1-diphosphate</name>
        <dbReference type="ChEBI" id="CHEBI:58017"/>
    </ligand>
</feature>
<feature type="binding site" evidence="9">
    <location>
        <position position="166"/>
    </location>
    <ligand>
        <name>anthranilate</name>
        <dbReference type="ChEBI" id="CHEBI:16567"/>
        <label>2</label>
    </ligand>
</feature>
<feature type="domain" description="Glycosyl transferase family 3 N-terminal" evidence="11">
    <location>
        <begin position="3"/>
        <end position="65"/>
    </location>
</feature>
<keyword evidence="2 9" id="KW-0028">Amino-acid biosynthesis</keyword>
<comment type="cofactor">
    <cofactor evidence="9">
        <name>Mg(2+)</name>
        <dbReference type="ChEBI" id="CHEBI:18420"/>
    </cofactor>
    <text evidence="9">Binds 2 magnesium ions per monomer.</text>
</comment>
<dbReference type="NCBIfam" id="TIGR01245">
    <property type="entry name" value="trpD"/>
    <property type="match status" value="1"/>
</dbReference>
<reference evidence="12 13" key="1">
    <citation type="submission" date="2016-10" db="EMBL/GenBank/DDBJ databases">
        <authorList>
            <person name="de Groot N.N."/>
        </authorList>
    </citation>
    <scope>NUCLEOTIDE SEQUENCE [LARGE SCALE GENOMIC DNA]</scope>
    <source>
        <strain evidence="12 13">DSM 45610</strain>
    </source>
</reference>
<feature type="binding site" evidence="9">
    <location>
        <position position="225"/>
    </location>
    <ligand>
        <name>Mg(2+)</name>
        <dbReference type="ChEBI" id="CHEBI:18420"/>
        <label>2</label>
    </ligand>
</feature>
<dbReference type="STRING" id="1048340.SAMN05444487_104210"/>
<dbReference type="InterPro" id="IPR036320">
    <property type="entry name" value="Glycosyl_Trfase_fam3_N_dom_sf"/>
</dbReference>
<protein>
    <recommendedName>
        <fullName evidence="9">Anthranilate phosphoribosyltransferase</fullName>
        <ecNumber evidence="9">2.4.2.18</ecNumber>
    </recommendedName>
</protein>
<dbReference type="GO" id="GO:0000287">
    <property type="term" value="F:magnesium ion binding"/>
    <property type="evidence" value="ECO:0007669"/>
    <property type="project" value="UniProtKB-UniRule"/>
</dbReference>
<feature type="binding site" evidence="9">
    <location>
        <begin position="108"/>
        <end position="116"/>
    </location>
    <ligand>
        <name>5-phospho-alpha-D-ribose 1-diphosphate</name>
        <dbReference type="ChEBI" id="CHEBI:58017"/>
    </ligand>
</feature>
<feature type="binding site" evidence="9">
    <location>
        <position position="111"/>
    </location>
    <ligand>
        <name>anthranilate</name>
        <dbReference type="ChEBI" id="CHEBI:16567"/>
        <label>1</label>
    </ligand>
</feature>
<accession>A0A1H2UST2</accession>
<evidence type="ECO:0000256" key="1">
    <source>
        <dbReference type="ARBA" id="ARBA00004907"/>
    </source>
</evidence>
<evidence type="ECO:0000256" key="4">
    <source>
        <dbReference type="ARBA" id="ARBA00022679"/>
    </source>
</evidence>
<comment type="catalytic activity">
    <reaction evidence="7 9">
        <text>N-(5-phospho-beta-D-ribosyl)anthranilate + diphosphate = 5-phospho-alpha-D-ribose 1-diphosphate + anthranilate</text>
        <dbReference type="Rhea" id="RHEA:11768"/>
        <dbReference type="ChEBI" id="CHEBI:16567"/>
        <dbReference type="ChEBI" id="CHEBI:18277"/>
        <dbReference type="ChEBI" id="CHEBI:33019"/>
        <dbReference type="ChEBI" id="CHEBI:58017"/>
        <dbReference type="EC" id="2.4.2.18"/>
    </reaction>
</comment>
<keyword evidence="4 9" id="KW-0808">Transferase</keyword>
<comment type="subunit">
    <text evidence="9">Homodimer.</text>
</comment>
<dbReference type="RefSeq" id="WP_091737643.1">
    <property type="nucleotide sequence ID" value="NZ_FNNQ01000004.1"/>
</dbReference>
<evidence type="ECO:0000313" key="12">
    <source>
        <dbReference type="EMBL" id="SDW59177.1"/>
    </source>
</evidence>